<dbReference type="OrthoDB" id="360890at2759"/>
<feature type="domain" description="CSC1/OSCA1-like 7TM region" evidence="2">
    <location>
        <begin position="499"/>
        <end position="756"/>
    </location>
</feature>
<dbReference type="InterPro" id="IPR045122">
    <property type="entry name" value="Csc1-like"/>
</dbReference>
<protein>
    <recommendedName>
        <fullName evidence="6">Integral membrane protein</fullName>
    </recommendedName>
</protein>
<dbReference type="Pfam" id="PF14703">
    <property type="entry name" value="PHM7_cyt"/>
    <property type="match status" value="1"/>
</dbReference>
<dbReference type="Pfam" id="PF02714">
    <property type="entry name" value="RSN1_7TM"/>
    <property type="match status" value="1"/>
</dbReference>
<feature type="transmembrane region" description="Helical" evidence="1">
    <location>
        <begin position="544"/>
        <end position="565"/>
    </location>
</feature>
<feature type="transmembrane region" description="Helical" evidence="1">
    <location>
        <begin position="175"/>
        <end position="196"/>
    </location>
</feature>
<reference evidence="4" key="1">
    <citation type="submission" date="2022-07" db="EMBL/GenBank/DDBJ databases">
        <title>Evaluation of T. orientalis genome assembly methods using nanopore sequencing and analysis of variation between genomes.</title>
        <authorList>
            <person name="Yam J."/>
            <person name="Micallef M.L."/>
            <person name="Liu M."/>
            <person name="Djordjevic S.P."/>
            <person name="Bogema D.R."/>
            <person name="Jenkins C."/>
        </authorList>
    </citation>
    <scope>NUCLEOTIDE SEQUENCE</scope>
    <source>
        <strain evidence="4">Fish Creek</strain>
    </source>
</reference>
<feature type="domain" description="CSC1/OSCA1-like cytosolic" evidence="3">
    <location>
        <begin position="420"/>
        <end position="483"/>
    </location>
</feature>
<gene>
    <name evidence="4" type="ORF">MACJ_003207</name>
</gene>
<evidence type="ECO:0008006" key="6">
    <source>
        <dbReference type="Google" id="ProtNLM"/>
    </source>
</evidence>
<sequence>MKFDDYSYLAFLGIVVFDISTLSFFIFLWSIYRNSIITMVHVGFSTRQLRLKRMKKEEDMFFDKHSFDAVKPNKLFSKKDTNPDFALKKSFMTDKFEDRLRLTSSSFDNYGLYVKLPNQSIGTDDIPGARKLAKSLYKFKSKRSWWTYFLYDCSKRITNNEAILYLKFMGQNCKMMLMCLLSSVIINVLVFLVFLFQGDPGTFLSYTFHDMLNCKTTTWALYLNTWVYSIIAYYFILKFRNNIEGNKQVSAILRPQLHTIMVSGFSKTVTDPAVMYRHFDNYFPGQVLSVHLVKDHGRRLLLENKLECLKKQLAGLYDAVSAPLGTHFVHKAPDTKFSDDTNVQGTHRMPSFRRSASCHVLNTVHKSTENINVKAFSCHNLLFPGETDISDEKILNTMERDIYERYGTSKSKFIRRMIAIKRLKTDIEEEKNRESMYSSRICFVSFADSNLVIHILRDKRILETMHKWYISPAPHPKDIIWMNLNKTRLDVIIRGFLINLAMILFYLLVTYILVKFNIIKRYNEGEGSTEGVGQLIRSSFWHGILQSLVTLFINSAVHPNLIFFLSKHIGVWTHTNFQKYLLFEHIVYLFTSTILVPLLASMIAIWRVFDGDVDLLSREMGRILINTSWKYVTIYLINATFIVPCNQLMQMSPLAMRYFSQMIFNTDEGIPFFDLGYWYAYHLALLTLVLSFGLFTPYLLPLAALYFVIRFYVDRHNIAYSLWQFPFDTSGDISKTAIKSMLLCVSIMQFMMSGVFSQNKNLPHVLIAILYIAPVTTWLVMYGSYTDTIIQSISSFYQINLKPLSQKMIQIIQVCYMHPCDIKDLIEFNYSKN</sequence>
<evidence type="ECO:0000259" key="3">
    <source>
        <dbReference type="Pfam" id="PF14703"/>
    </source>
</evidence>
<dbReference type="GO" id="GO:0005886">
    <property type="term" value="C:plasma membrane"/>
    <property type="evidence" value="ECO:0007669"/>
    <property type="project" value="TreeGrafter"/>
</dbReference>
<dbReference type="PANTHER" id="PTHR13018:SF114">
    <property type="entry name" value="EXPRESSED PROTEIN"/>
    <property type="match status" value="1"/>
</dbReference>
<feature type="transmembrane region" description="Helical" evidence="1">
    <location>
        <begin position="6"/>
        <end position="29"/>
    </location>
</feature>
<feature type="transmembrane region" description="Helical" evidence="1">
    <location>
        <begin position="491"/>
        <end position="514"/>
    </location>
</feature>
<proteinExistence type="predicted"/>
<dbReference type="Proteomes" id="UP000244803">
    <property type="component" value="Chromosome 4"/>
</dbReference>
<keyword evidence="1" id="KW-0812">Transmembrane</keyword>
<dbReference type="AlphaFoldDB" id="A0A976M7F5"/>
<evidence type="ECO:0000313" key="5">
    <source>
        <dbReference type="Proteomes" id="UP000244803"/>
    </source>
</evidence>
<feature type="transmembrane region" description="Helical" evidence="1">
    <location>
        <begin position="216"/>
        <end position="237"/>
    </location>
</feature>
<dbReference type="EMBL" id="CP056067">
    <property type="protein sequence ID" value="UKJ89951.2"/>
    <property type="molecule type" value="Genomic_DNA"/>
</dbReference>
<dbReference type="GO" id="GO:0005227">
    <property type="term" value="F:calcium-activated cation channel activity"/>
    <property type="evidence" value="ECO:0007669"/>
    <property type="project" value="InterPro"/>
</dbReference>
<feature type="transmembrane region" description="Helical" evidence="1">
    <location>
        <begin position="695"/>
        <end position="713"/>
    </location>
</feature>
<feature type="transmembrane region" description="Helical" evidence="1">
    <location>
        <begin position="629"/>
        <end position="649"/>
    </location>
</feature>
<evidence type="ECO:0000256" key="1">
    <source>
        <dbReference type="SAM" id="Phobius"/>
    </source>
</evidence>
<keyword evidence="1" id="KW-0472">Membrane</keyword>
<feature type="transmembrane region" description="Helical" evidence="1">
    <location>
        <begin position="586"/>
        <end position="609"/>
    </location>
</feature>
<dbReference type="InterPro" id="IPR003864">
    <property type="entry name" value="CSC1/OSCA1-like_7TM"/>
</dbReference>
<keyword evidence="1" id="KW-1133">Transmembrane helix</keyword>
<accession>A0A976M7F5</accession>
<dbReference type="PANTHER" id="PTHR13018">
    <property type="entry name" value="PROBABLE MEMBRANE PROTEIN DUF221-RELATED"/>
    <property type="match status" value="1"/>
</dbReference>
<evidence type="ECO:0000313" key="4">
    <source>
        <dbReference type="EMBL" id="UKJ89951.2"/>
    </source>
</evidence>
<dbReference type="InterPro" id="IPR027815">
    <property type="entry name" value="CSC1/OSCA1-like_cyt"/>
</dbReference>
<name>A0A976M7F5_THEOR</name>
<feature type="transmembrane region" description="Helical" evidence="1">
    <location>
        <begin position="762"/>
        <end position="782"/>
    </location>
</feature>
<organism evidence="4 5">
    <name type="scientific">Theileria orientalis</name>
    <dbReference type="NCBI Taxonomy" id="68886"/>
    <lineage>
        <taxon>Eukaryota</taxon>
        <taxon>Sar</taxon>
        <taxon>Alveolata</taxon>
        <taxon>Apicomplexa</taxon>
        <taxon>Aconoidasida</taxon>
        <taxon>Piroplasmida</taxon>
        <taxon>Theileriidae</taxon>
        <taxon>Theileria</taxon>
    </lineage>
</organism>
<evidence type="ECO:0000259" key="2">
    <source>
        <dbReference type="Pfam" id="PF02714"/>
    </source>
</evidence>